<feature type="compositionally biased region" description="Pro residues" evidence="1">
    <location>
        <begin position="338"/>
        <end position="350"/>
    </location>
</feature>
<name>A0A0G4EY26_VITBC</name>
<feature type="compositionally biased region" description="Basic and acidic residues" evidence="1">
    <location>
        <begin position="440"/>
        <end position="456"/>
    </location>
</feature>
<feature type="compositionally biased region" description="Basic and acidic residues" evidence="1">
    <location>
        <begin position="244"/>
        <end position="257"/>
    </location>
</feature>
<sequence length="477" mass="53091">MFALSVLNTETMQRNMGCWVSEEPTSKDITRSNMLVVMKWRHSWHPFMTPDGRPLGSHRLTCPLERLKELPGLEWVDEWMGIIGETAAKGLQWRHEDRASLEDLAAGFKRARALVQSVIDAATPPMATPRAPPPPLQLHCGVSESATLTTSPLSRQASLTQQGGSRPPCPTDRQQQPCRRMAKRPQQDRREEIRAGGRGGQQQTAPGAPRPPGQQTGRRQADRRRPPQVSRPPTQKAAIPTHAELIKREEREWRGRWEGGMVKGARPRVDTGSALLTAAITKPRGERPTAQQLLKAARQAEREDDQQEQQTAAGATRAPLQQQPTTASTLPPSDEASQPPPKPSLAPPPAGCTFRPHLTRRASRIQREEPVHERLYALRAAQKESAVETPAAHVRPWVCAGTRRITAAQDRREPVWKRLYRRRLRGGEGEVTEQEQPQAPREERETGTAGRADRRGGGRAVLSFLPGVMTRRLSATM</sequence>
<dbReference type="Proteomes" id="UP000041254">
    <property type="component" value="Unassembled WGS sequence"/>
</dbReference>
<dbReference type="InParanoid" id="A0A0G4EY26"/>
<dbReference type="AlphaFoldDB" id="A0A0G4EY26"/>
<dbReference type="VEuPathDB" id="CryptoDB:Vbra_13983"/>
<proteinExistence type="predicted"/>
<evidence type="ECO:0000313" key="2">
    <source>
        <dbReference type="EMBL" id="CEM03631.1"/>
    </source>
</evidence>
<reference evidence="2 3" key="1">
    <citation type="submission" date="2014-11" db="EMBL/GenBank/DDBJ databases">
        <authorList>
            <person name="Zhu J."/>
            <person name="Qi W."/>
            <person name="Song R."/>
        </authorList>
    </citation>
    <scope>NUCLEOTIDE SEQUENCE [LARGE SCALE GENOMIC DNA]</scope>
</reference>
<feature type="region of interest" description="Disordered" evidence="1">
    <location>
        <begin position="424"/>
        <end position="459"/>
    </location>
</feature>
<organism evidence="2 3">
    <name type="scientific">Vitrella brassicaformis (strain CCMP3155)</name>
    <dbReference type="NCBI Taxonomy" id="1169540"/>
    <lineage>
        <taxon>Eukaryota</taxon>
        <taxon>Sar</taxon>
        <taxon>Alveolata</taxon>
        <taxon>Colpodellida</taxon>
        <taxon>Vitrellaceae</taxon>
        <taxon>Vitrella</taxon>
    </lineage>
</organism>
<evidence type="ECO:0000313" key="3">
    <source>
        <dbReference type="Proteomes" id="UP000041254"/>
    </source>
</evidence>
<feature type="region of interest" description="Disordered" evidence="1">
    <location>
        <begin position="146"/>
        <end position="355"/>
    </location>
</feature>
<evidence type="ECO:0000256" key="1">
    <source>
        <dbReference type="SAM" id="MobiDB-lite"/>
    </source>
</evidence>
<feature type="compositionally biased region" description="Basic and acidic residues" evidence="1">
    <location>
        <begin position="185"/>
        <end position="195"/>
    </location>
</feature>
<dbReference type="EMBL" id="CDMY01000346">
    <property type="protein sequence ID" value="CEM03631.1"/>
    <property type="molecule type" value="Genomic_DNA"/>
</dbReference>
<accession>A0A0G4EY26</accession>
<feature type="compositionally biased region" description="Polar residues" evidence="1">
    <location>
        <begin position="146"/>
        <end position="164"/>
    </location>
</feature>
<feature type="compositionally biased region" description="Polar residues" evidence="1">
    <location>
        <begin position="319"/>
        <end position="331"/>
    </location>
</feature>
<feature type="compositionally biased region" description="Low complexity" evidence="1">
    <location>
        <begin position="308"/>
        <end position="318"/>
    </location>
</feature>
<feature type="compositionally biased region" description="Low complexity" evidence="1">
    <location>
        <begin position="201"/>
        <end position="218"/>
    </location>
</feature>
<keyword evidence="3" id="KW-1185">Reference proteome</keyword>
<gene>
    <name evidence="2" type="ORF">Vbra_13983</name>
</gene>
<protein>
    <submittedName>
        <fullName evidence="2">Uncharacterized protein</fullName>
    </submittedName>
</protein>